<dbReference type="RefSeq" id="WP_083415337.1">
    <property type="nucleotide sequence ID" value="NZ_JRYB01000001.1"/>
</dbReference>
<dbReference type="InterPro" id="IPR006047">
    <property type="entry name" value="GH13_cat_dom"/>
</dbReference>
<dbReference type="CDD" id="cd11313">
    <property type="entry name" value="AmyAc_arch_bac_AmyA"/>
    <property type="match status" value="1"/>
</dbReference>
<feature type="chain" id="PRO_5012164559" evidence="1">
    <location>
        <begin position="24"/>
        <end position="459"/>
    </location>
</feature>
<name>A0A1S2N5G7_9BURK</name>
<accession>A0A1S2N5G7</accession>
<dbReference type="SMR" id="A0A1S2N5G7"/>
<dbReference type="GO" id="GO:0005975">
    <property type="term" value="P:carbohydrate metabolic process"/>
    <property type="evidence" value="ECO:0007669"/>
    <property type="project" value="InterPro"/>
</dbReference>
<evidence type="ECO:0000256" key="1">
    <source>
        <dbReference type="SAM" id="SignalP"/>
    </source>
</evidence>
<dbReference type="PANTHER" id="PTHR47786:SF2">
    <property type="entry name" value="GLYCOSYL HYDROLASE FAMILY 13 CATALYTIC DOMAIN-CONTAINING PROTEIN"/>
    <property type="match status" value="1"/>
</dbReference>
<comment type="caution">
    <text evidence="3">The sequence shown here is derived from an EMBL/GenBank/DDBJ whole genome shotgun (WGS) entry which is preliminary data.</text>
</comment>
<gene>
    <name evidence="3" type="ORF">LO55_3035</name>
</gene>
<dbReference type="AlphaFoldDB" id="A0A1S2N5G7"/>
<sequence length="459" mass="52169">MKPVLVHALATLALLAAAPAALAAPATDPYQPREYVRFQHADWTKNATIYQINTRQFTPEGTFRAATGQLPRLKELGVDILWLMPIHPIGEVKRKGSLGSPYAVRDFRAVNPELGTMADLRAFVERAHALGQRVIIDWVGNHTSWDNVLMTQHPDWYARGADGKPQPTPWFNWDDIIDLDYGKPELRRYMLEAMKFWVREAGIDGYRVDAAGLVPQDFWDHASRELRAIKPVFMLAEWESRDMHRDAFDASYAWTWWDALHDIARGRSDATRLHAYYAWNAKFYPRQAYRMLYTTNHDKNAWDGTEFEAFGPAVDAAIVFSFVSEGIPLVYNGQEAGNTKRLAFFERDPIAWKASPYTALYKKLIALKKQNTALWNGEYGARMVQVPNNAPAQVLSFVRANDKDKVFVVLNLSDKPVTASFDKTLHHGSYRDFATGAKVEVGGSLDVEMAPWSYRVLVK</sequence>
<dbReference type="SMART" id="SM00642">
    <property type="entry name" value="Aamy"/>
    <property type="match status" value="1"/>
</dbReference>
<evidence type="ECO:0000259" key="2">
    <source>
        <dbReference type="SMART" id="SM00642"/>
    </source>
</evidence>
<dbReference type="InterPro" id="IPR032091">
    <property type="entry name" value="Malt_amylase-like_C"/>
</dbReference>
<evidence type="ECO:0000313" key="3">
    <source>
        <dbReference type="EMBL" id="OIJ40318.1"/>
    </source>
</evidence>
<proteinExistence type="predicted"/>
<evidence type="ECO:0000313" key="4">
    <source>
        <dbReference type="Proteomes" id="UP000180246"/>
    </source>
</evidence>
<protein>
    <submittedName>
        <fullName evidence="3">Alpha amylase, catalytic domain protein</fullName>
    </submittedName>
</protein>
<feature type="signal peptide" evidence="1">
    <location>
        <begin position="1"/>
        <end position="23"/>
    </location>
</feature>
<dbReference type="Proteomes" id="UP000180246">
    <property type="component" value="Unassembled WGS sequence"/>
</dbReference>
<dbReference type="SUPFAM" id="SSF51445">
    <property type="entry name" value="(Trans)glycosidases"/>
    <property type="match status" value="1"/>
</dbReference>
<dbReference type="SUPFAM" id="SSF51011">
    <property type="entry name" value="Glycosyl hydrolase domain"/>
    <property type="match status" value="1"/>
</dbReference>
<dbReference type="EMBL" id="JRYB01000001">
    <property type="protein sequence ID" value="OIJ40318.1"/>
    <property type="molecule type" value="Genomic_DNA"/>
</dbReference>
<organism evidence="3 4">
    <name type="scientific">Massilia timonae</name>
    <dbReference type="NCBI Taxonomy" id="47229"/>
    <lineage>
        <taxon>Bacteria</taxon>
        <taxon>Pseudomonadati</taxon>
        <taxon>Pseudomonadota</taxon>
        <taxon>Betaproteobacteria</taxon>
        <taxon>Burkholderiales</taxon>
        <taxon>Oxalobacteraceae</taxon>
        <taxon>Telluria group</taxon>
        <taxon>Massilia</taxon>
    </lineage>
</organism>
<keyword evidence="1" id="KW-0732">Signal</keyword>
<dbReference type="InterPro" id="IPR013780">
    <property type="entry name" value="Glyco_hydro_b"/>
</dbReference>
<dbReference type="PANTHER" id="PTHR47786">
    <property type="entry name" value="ALPHA-1,4-GLUCAN:MALTOSE-1-PHOSPHATE MALTOSYLTRANSFERASE"/>
    <property type="match status" value="1"/>
</dbReference>
<dbReference type="Pfam" id="PF16657">
    <property type="entry name" value="Malt_amylase_C"/>
    <property type="match status" value="1"/>
</dbReference>
<dbReference type="InterPro" id="IPR017853">
    <property type="entry name" value="GH"/>
</dbReference>
<dbReference type="Pfam" id="PF00128">
    <property type="entry name" value="Alpha-amylase"/>
    <property type="match status" value="1"/>
</dbReference>
<feature type="domain" description="Glycosyl hydrolase family 13 catalytic" evidence="2">
    <location>
        <begin position="51"/>
        <end position="368"/>
    </location>
</feature>
<dbReference type="Gene3D" id="2.60.40.1180">
    <property type="entry name" value="Golgi alpha-mannosidase II"/>
    <property type="match status" value="1"/>
</dbReference>
<reference evidence="3 4" key="1">
    <citation type="submission" date="2014-10" db="EMBL/GenBank/DDBJ databases">
        <authorList>
            <person name="Seo M.-J."/>
            <person name="Seok Y.J."/>
            <person name="Cha I.-T."/>
        </authorList>
    </citation>
    <scope>NUCLEOTIDE SEQUENCE [LARGE SCALE GENOMIC DNA]</scope>
    <source>
        <strain evidence="3 4">NEU</strain>
    </source>
</reference>
<dbReference type="Gene3D" id="3.20.20.80">
    <property type="entry name" value="Glycosidases"/>
    <property type="match status" value="1"/>
</dbReference>